<feature type="region of interest" description="Disordered" evidence="1">
    <location>
        <begin position="1"/>
        <end position="37"/>
    </location>
</feature>
<sequence>ENTLTTSAETRTESVGDISTQDQENKNDPVENRESSPVDKIFRNNRGAVTDLPPRRRNRPNYLALVLPYLLCVLAITAPTSTDAVLIRDTVLFQEKPGVVFSESTWTIITDLDLSPAEAAVTVLENKLQEYVEVAARHQKDGSNFMKSDSVNSWRDTTSFMTAEKIEHKLKLFSRDLEVSKKRLTTFRAAIEGVSRPKRAIIDGGGMVLKWLFGVSTQADLTELSTQVAGLTRRDLEIVHLLDKQATVVNESLWEIRMNTLIIQDLQAQTEALKTVTQEILNTMQQHEVAVWSYLQYLTHLDTAFDSISNVLLWLHQLADAFDVGLALFASGHLAPQIFPPAELAAVLEAMNAKLPLG</sequence>
<feature type="transmembrane region" description="Helical" evidence="2">
    <location>
        <begin position="62"/>
        <end position="80"/>
    </location>
</feature>
<keyword evidence="2" id="KW-1133">Transmembrane helix</keyword>
<dbReference type="PANTHER" id="PTHR22922">
    <property type="entry name" value="GPI-ANCHORED PROTEIN P137"/>
    <property type="match status" value="1"/>
</dbReference>
<evidence type="ECO:0000256" key="1">
    <source>
        <dbReference type="SAM" id="MobiDB-lite"/>
    </source>
</evidence>
<dbReference type="InterPro" id="IPR028816">
    <property type="entry name" value="Caprin"/>
</dbReference>
<dbReference type="OrthoDB" id="125159at2759"/>
<feature type="non-terminal residue" evidence="3">
    <location>
        <position position="1"/>
    </location>
</feature>
<keyword evidence="2" id="KW-0472">Membrane</keyword>
<dbReference type="InterPro" id="IPR022048">
    <property type="entry name" value="Envelope_fusion-like"/>
</dbReference>
<dbReference type="GO" id="GO:0005737">
    <property type="term" value="C:cytoplasm"/>
    <property type="evidence" value="ECO:0007669"/>
    <property type="project" value="TreeGrafter"/>
</dbReference>
<feature type="non-terminal residue" evidence="3">
    <location>
        <position position="358"/>
    </location>
</feature>
<feature type="compositionally biased region" description="Basic and acidic residues" evidence="1">
    <location>
        <begin position="23"/>
        <end position="37"/>
    </location>
</feature>
<accession>A0A162F163</accession>
<comment type="caution">
    <text evidence="3">The sequence shown here is derived from an EMBL/GenBank/DDBJ whole genome shotgun (WGS) entry which is preliminary data.</text>
</comment>
<proteinExistence type="predicted"/>
<name>A0A162F163_9CRUS</name>
<evidence type="ECO:0000313" key="4">
    <source>
        <dbReference type="Proteomes" id="UP000076858"/>
    </source>
</evidence>
<dbReference type="PANTHER" id="PTHR22922:SF19">
    <property type="entry name" value="CAPRIN HOMOLOG"/>
    <property type="match status" value="1"/>
</dbReference>
<keyword evidence="2" id="KW-0812">Transmembrane</keyword>
<evidence type="ECO:0000256" key="2">
    <source>
        <dbReference type="SAM" id="Phobius"/>
    </source>
</evidence>
<dbReference type="Proteomes" id="UP000076858">
    <property type="component" value="Unassembled WGS sequence"/>
</dbReference>
<dbReference type="AlphaFoldDB" id="A0A162F163"/>
<dbReference type="Pfam" id="PF12259">
    <property type="entry name" value="Baculo_F"/>
    <property type="match status" value="1"/>
</dbReference>
<dbReference type="EMBL" id="LRGB01012218">
    <property type="protein sequence ID" value="KZR99932.1"/>
    <property type="molecule type" value="Genomic_DNA"/>
</dbReference>
<reference evidence="3 4" key="1">
    <citation type="submission" date="2016-03" db="EMBL/GenBank/DDBJ databases">
        <title>EvidentialGene: Evidence-directed Construction of Genes on Genomes.</title>
        <authorList>
            <person name="Gilbert D.G."/>
            <person name="Choi J.-H."/>
            <person name="Mockaitis K."/>
            <person name="Colbourne J."/>
            <person name="Pfrender M."/>
        </authorList>
    </citation>
    <scope>NUCLEOTIDE SEQUENCE [LARGE SCALE GENOMIC DNA]</scope>
    <source>
        <strain evidence="3 4">Xinb3</strain>
        <tissue evidence="3">Complete organism</tissue>
    </source>
</reference>
<keyword evidence="4" id="KW-1185">Reference proteome</keyword>
<protein>
    <submittedName>
        <fullName evidence="3">Uncharacterized protein</fullName>
    </submittedName>
</protein>
<evidence type="ECO:0000313" key="3">
    <source>
        <dbReference type="EMBL" id="KZR99932.1"/>
    </source>
</evidence>
<gene>
    <name evidence="3" type="ORF">APZ42_004003</name>
</gene>
<dbReference type="GO" id="GO:0003723">
    <property type="term" value="F:RNA binding"/>
    <property type="evidence" value="ECO:0007669"/>
    <property type="project" value="TreeGrafter"/>
</dbReference>
<organism evidence="3 4">
    <name type="scientific">Daphnia magna</name>
    <dbReference type="NCBI Taxonomy" id="35525"/>
    <lineage>
        <taxon>Eukaryota</taxon>
        <taxon>Metazoa</taxon>
        <taxon>Ecdysozoa</taxon>
        <taxon>Arthropoda</taxon>
        <taxon>Crustacea</taxon>
        <taxon>Branchiopoda</taxon>
        <taxon>Diplostraca</taxon>
        <taxon>Cladocera</taxon>
        <taxon>Anomopoda</taxon>
        <taxon>Daphniidae</taxon>
        <taxon>Daphnia</taxon>
    </lineage>
</organism>